<keyword evidence="1" id="KW-0479">Metal-binding</keyword>
<dbReference type="InterPro" id="IPR036236">
    <property type="entry name" value="Znf_C2H2_sf"/>
</dbReference>
<dbReference type="SMART" id="SM00451">
    <property type="entry name" value="ZnF_U1"/>
    <property type="match status" value="1"/>
</dbReference>
<dbReference type="FunFam" id="3.30.160.60:FF:000491">
    <property type="entry name" value="zinc finger matrin-type protein 2-like"/>
    <property type="match status" value="1"/>
</dbReference>
<keyword evidence="2" id="KW-0863">Zinc-finger</keyword>
<dbReference type="AlphaFoldDB" id="A0AAD5SF95"/>
<dbReference type="Pfam" id="PF12874">
    <property type="entry name" value="zf-met"/>
    <property type="match status" value="1"/>
</dbReference>
<evidence type="ECO:0000313" key="7">
    <source>
        <dbReference type="EMBL" id="KAJ3052729.1"/>
    </source>
</evidence>
<feature type="region of interest" description="Disordered" evidence="5">
    <location>
        <begin position="163"/>
        <end position="206"/>
    </location>
</feature>
<evidence type="ECO:0000256" key="3">
    <source>
        <dbReference type="ARBA" id="ARBA00022833"/>
    </source>
</evidence>
<protein>
    <submittedName>
        <fullName evidence="7">Zinc finger, matrin-type 2</fullName>
    </submittedName>
</protein>
<dbReference type="GO" id="GO:0003676">
    <property type="term" value="F:nucleic acid binding"/>
    <property type="evidence" value="ECO:0007669"/>
    <property type="project" value="InterPro"/>
</dbReference>
<dbReference type="Gene3D" id="3.30.160.60">
    <property type="entry name" value="Classic Zinc Finger"/>
    <property type="match status" value="1"/>
</dbReference>
<name>A0AAD5SF95_9FUNG</name>
<dbReference type="InterPro" id="IPR013087">
    <property type="entry name" value="Znf_C2H2_type"/>
</dbReference>
<dbReference type="GO" id="GO:0000398">
    <property type="term" value="P:mRNA splicing, via spliceosome"/>
    <property type="evidence" value="ECO:0007669"/>
    <property type="project" value="InterPro"/>
</dbReference>
<dbReference type="InterPro" id="IPR003604">
    <property type="entry name" value="Matrin/U1-like-C_Znf_C2H2"/>
</dbReference>
<dbReference type="Proteomes" id="UP001212841">
    <property type="component" value="Unassembled WGS sequence"/>
</dbReference>
<dbReference type="EMBL" id="JADGJD010000271">
    <property type="protein sequence ID" value="KAJ3052729.1"/>
    <property type="molecule type" value="Genomic_DNA"/>
</dbReference>
<keyword evidence="3" id="KW-0862">Zinc</keyword>
<dbReference type="SUPFAM" id="SSF57667">
    <property type="entry name" value="beta-beta-alpha zinc fingers"/>
    <property type="match status" value="1"/>
</dbReference>
<feature type="compositionally biased region" description="Basic residues" evidence="5">
    <location>
        <begin position="175"/>
        <end position="186"/>
    </location>
</feature>
<reference evidence="7" key="1">
    <citation type="submission" date="2020-05" db="EMBL/GenBank/DDBJ databases">
        <title>Phylogenomic resolution of chytrid fungi.</title>
        <authorList>
            <person name="Stajich J.E."/>
            <person name="Amses K."/>
            <person name="Simmons R."/>
            <person name="Seto K."/>
            <person name="Myers J."/>
            <person name="Bonds A."/>
            <person name="Quandt C.A."/>
            <person name="Barry K."/>
            <person name="Liu P."/>
            <person name="Grigoriev I."/>
            <person name="Longcore J.E."/>
            <person name="James T.Y."/>
        </authorList>
    </citation>
    <scope>NUCLEOTIDE SEQUENCE</scope>
    <source>
        <strain evidence="7">JEL0318</strain>
    </source>
</reference>
<accession>A0AAD5SF95</accession>
<dbReference type="PANTHER" id="PTHR45986">
    <property type="entry name" value="ZINC FINGER MATRIN-TYPE PROTEIN 2"/>
    <property type="match status" value="1"/>
</dbReference>
<feature type="domain" description="U1-type" evidence="6">
    <location>
        <begin position="94"/>
        <end position="128"/>
    </location>
</feature>
<sequence>MSSQKGFYSSSAGDTDFRRKWDRAEYEKKAQSNAKDTKEREKDEERKRKGLKPKKKDTDPPAPALLQLRDTEVDLSSKLNKTEVVTVSQIASKQPGYYCDVCDCTVKDSVNYLDHINGKKHQQMLGMSMRVERSTADQVRARLERLKRKADDVPVDLATRVERAKQEEEEEKRLKKEKRKERKKSKRDHDDDEGSKVVDGFEIEGGDGGVDMAALMGFGSFGSSK</sequence>
<feature type="compositionally biased region" description="Basic and acidic residues" evidence="5">
    <location>
        <begin position="25"/>
        <end position="47"/>
    </location>
</feature>
<feature type="region of interest" description="Disordered" evidence="5">
    <location>
        <begin position="25"/>
        <end position="65"/>
    </location>
</feature>
<dbReference type="PANTHER" id="PTHR45986:SF1">
    <property type="entry name" value="ZINC FINGER MATRIN-TYPE PROTEIN 2"/>
    <property type="match status" value="1"/>
</dbReference>
<keyword evidence="4" id="KW-0539">Nucleus</keyword>
<evidence type="ECO:0000256" key="2">
    <source>
        <dbReference type="ARBA" id="ARBA00022771"/>
    </source>
</evidence>
<dbReference type="InterPro" id="IPR040107">
    <property type="entry name" value="Snu23"/>
</dbReference>
<proteinExistence type="predicted"/>
<gene>
    <name evidence="7" type="primary">ZMAT2</name>
    <name evidence="7" type="ORF">HK097_005789</name>
</gene>
<evidence type="ECO:0000313" key="8">
    <source>
        <dbReference type="Proteomes" id="UP001212841"/>
    </source>
</evidence>
<evidence type="ECO:0000256" key="1">
    <source>
        <dbReference type="ARBA" id="ARBA00022723"/>
    </source>
</evidence>
<dbReference type="GO" id="GO:0046540">
    <property type="term" value="C:U4/U6 x U5 tri-snRNP complex"/>
    <property type="evidence" value="ECO:0007669"/>
    <property type="project" value="TreeGrafter"/>
</dbReference>
<evidence type="ECO:0000256" key="4">
    <source>
        <dbReference type="ARBA" id="ARBA00023242"/>
    </source>
</evidence>
<feature type="compositionally biased region" description="Basic and acidic residues" evidence="5">
    <location>
        <begin position="163"/>
        <end position="174"/>
    </location>
</feature>
<dbReference type="GO" id="GO:0008270">
    <property type="term" value="F:zinc ion binding"/>
    <property type="evidence" value="ECO:0007669"/>
    <property type="project" value="UniProtKB-KW"/>
</dbReference>
<keyword evidence="8" id="KW-1185">Reference proteome</keyword>
<organism evidence="7 8">
    <name type="scientific">Rhizophlyctis rosea</name>
    <dbReference type="NCBI Taxonomy" id="64517"/>
    <lineage>
        <taxon>Eukaryota</taxon>
        <taxon>Fungi</taxon>
        <taxon>Fungi incertae sedis</taxon>
        <taxon>Chytridiomycota</taxon>
        <taxon>Chytridiomycota incertae sedis</taxon>
        <taxon>Chytridiomycetes</taxon>
        <taxon>Rhizophlyctidales</taxon>
        <taxon>Rhizophlyctidaceae</taxon>
        <taxon>Rhizophlyctis</taxon>
    </lineage>
</organism>
<evidence type="ECO:0000256" key="5">
    <source>
        <dbReference type="SAM" id="MobiDB-lite"/>
    </source>
</evidence>
<comment type="caution">
    <text evidence="7">The sequence shown here is derived from an EMBL/GenBank/DDBJ whole genome shotgun (WGS) entry which is preliminary data.</text>
</comment>
<evidence type="ECO:0000259" key="6">
    <source>
        <dbReference type="SMART" id="SM00451"/>
    </source>
</evidence>
<dbReference type="GO" id="GO:0005681">
    <property type="term" value="C:spliceosomal complex"/>
    <property type="evidence" value="ECO:0007669"/>
    <property type="project" value="InterPro"/>
</dbReference>